<protein>
    <submittedName>
        <fullName evidence="2">KEOPS complex subunit Cgi121</fullName>
    </submittedName>
</protein>
<evidence type="ECO:0000313" key="3">
    <source>
        <dbReference type="Proteomes" id="UP001203207"/>
    </source>
</evidence>
<evidence type="ECO:0000256" key="1">
    <source>
        <dbReference type="ARBA" id="ARBA00005546"/>
    </source>
</evidence>
<evidence type="ECO:0000313" key="2">
    <source>
        <dbReference type="EMBL" id="MCL9816071.1"/>
    </source>
</evidence>
<name>A0AAE3K7J0_9EURY</name>
<organism evidence="2 3">
    <name type="scientific">Natronocalculus amylovorans</name>
    <dbReference type="NCBI Taxonomy" id="2917812"/>
    <lineage>
        <taxon>Archaea</taxon>
        <taxon>Methanobacteriati</taxon>
        <taxon>Methanobacteriota</taxon>
        <taxon>Stenosarchaea group</taxon>
        <taxon>Halobacteria</taxon>
        <taxon>Halobacteriales</taxon>
        <taxon>Haloferacaceae</taxon>
        <taxon>Natronocalculus</taxon>
    </lineage>
</organism>
<gene>
    <name evidence="2" type="ORF">AArcSt2_03860</name>
</gene>
<dbReference type="RefSeq" id="WP_250583006.1">
    <property type="nucleotide sequence ID" value="NZ_JAKRVX010000001.1"/>
</dbReference>
<comment type="caution">
    <text evidence="2">The sequence shown here is derived from an EMBL/GenBank/DDBJ whole genome shotgun (WGS) entry which is preliminary data.</text>
</comment>
<proteinExistence type="inferred from homology"/>
<dbReference type="PIRSF" id="PIRSF022062">
    <property type="entry name" value="UCP022062"/>
    <property type="match status" value="1"/>
</dbReference>
<dbReference type="Proteomes" id="UP001203207">
    <property type="component" value="Unassembled WGS sequence"/>
</dbReference>
<dbReference type="EMBL" id="JAKRVX010000001">
    <property type="protein sequence ID" value="MCL9816071.1"/>
    <property type="molecule type" value="Genomic_DNA"/>
</dbReference>
<dbReference type="Gene3D" id="3.30.2380.10">
    <property type="entry name" value="CGI121/TPRKB"/>
    <property type="match status" value="1"/>
</dbReference>
<comment type="similarity">
    <text evidence="1">Belongs to the CGI121/TPRKB family.</text>
</comment>
<dbReference type="Pfam" id="PF08617">
    <property type="entry name" value="CGI-121"/>
    <property type="match status" value="1"/>
</dbReference>
<dbReference type="InterPro" id="IPR013926">
    <property type="entry name" value="CGI121/TPRKB"/>
</dbReference>
<dbReference type="AlphaFoldDB" id="A0AAE3K7J0"/>
<sequence length="174" mass="19246">MSVQIVEGTATISDLDSFLRRVQSISEETGTVIQAFDPAYVVSKRHLMRSVELTDRAFDRGENVARDQAVEILLYAAGRRQITDALEMGVSESDDPQPIVIVISGKSGSTERLSDIRQAVTQLQDYITNASTLDSYDTTVVDRFYDISESELSVVDGDREAVVLERVALLDVNK</sequence>
<keyword evidence="3" id="KW-1185">Reference proteome</keyword>
<accession>A0AAE3K7J0</accession>
<reference evidence="2" key="2">
    <citation type="submission" date="2022-02" db="EMBL/GenBank/DDBJ databases">
        <authorList>
            <person name="Elcheninov A.G."/>
            <person name="Sorokin D.Y."/>
            <person name="Kublanov I.V."/>
        </authorList>
    </citation>
    <scope>NUCLEOTIDE SEQUENCE</scope>
    <source>
        <strain evidence="2">AArc-St2</strain>
    </source>
</reference>
<dbReference type="InterPro" id="IPR016799">
    <property type="entry name" value="UCP022062"/>
</dbReference>
<dbReference type="NCBIfam" id="NF011465">
    <property type="entry name" value="PRK14886.1-1"/>
    <property type="match status" value="1"/>
</dbReference>
<reference evidence="2" key="1">
    <citation type="journal article" date="2022" name="Syst. Appl. Microbiol.">
        <title>Natronocalculus amylovorans gen. nov., sp. nov., and Natranaeroarchaeum aerophilus sp. nov., dominant culturable amylolytic natronoarchaea from hypersaline soda lakes in southwestern Siberia.</title>
        <authorList>
            <person name="Sorokin D.Y."/>
            <person name="Elcheninov A.G."/>
            <person name="Khizhniak T.V."/>
            <person name="Koenen M."/>
            <person name="Bale N.J."/>
            <person name="Damste J.S.S."/>
            <person name="Kublanov I.V."/>
        </authorList>
    </citation>
    <scope>NUCLEOTIDE SEQUENCE</scope>
    <source>
        <strain evidence="2">AArc-St2</strain>
    </source>
</reference>
<dbReference type="SUPFAM" id="SSF143870">
    <property type="entry name" value="PF0523-like"/>
    <property type="match status" value="1"/>
</dbReference>
<dbReference type="InterPro" id="IPR036504">
    <property type="entry name" value="CGI121/TPRKB_sf"/>
</dbReference>